<sequence>MSDLQSQGFEFIEIKNGPSTVKVEAVRGATKLEVVYDRATGRIVKQETAPAGDDAGRSGVFIRSRDDDFVDANDDVSRDEQHGDDRDGGRVDDHDDDDGGRGGRDDDRGLPLLRAGTVGARPRLAFRGAAQMVATWRQR</sequence>
<organism evidence="2 3">
    <name type="scientific">Meinhardsimonia xiamenensis</name>
    <dbReference type="NCBI Taxonomy" id="990712"/>
    <lineage>
        <taxon>Bacteria</taxon>
        <taxon>Pseudomonadati</taxon>
        <taxon>Pseudomonadota</taxon>
        <taxon>Alphaproteobacteria</taxon>
        <taxon>Rhodobacterales</taxon>
        <taxon>Paracoccaceae</taxon>
        <taxon>Meinhardsimonia</taxon>
    </lineage>
</organism>
<feature type="compositionally biased region" description="Basic and acidic residues" evidence="1">
    <location>
        <begin position="75"/>
        <end position="109"/>
    </location>
</feature>
<gene>
    <name evidence="2" type="ORF">SAMN05216257_101594</name>
</gene>
<dbReference type="AlphaFoldDB" id="A0A1G8Z600"/>
<accession>A0A1G8Z600</accession>
<evidence type="ECO:0008006" key="4">
    <source>
        <dbReference type="Google" id="ProtNLM"/>
    </source>
</evidence>
<name>A0A1G8Z600_9RHOB</name>
<feature type="region of interest" description="Disordered" evidence="1">
    <location>
        <begin position="41"/>
        <end position="114"/>
    </location>
</feature>
<keyword evidence="3" id="KW-1185">Reference proteome</keyword>
<evidence type="ECO:0000313" key="2">
    <source>
        <dbReference type="EMBL" id="SDK10509.1"/>
    </source>
</evidence>
<dbReference type="STRING" id="990712.SAMN05216257_101594"/>
<proteinExistence type="predicted"/>
<dbReference type="RefSeq" id="WP_092497962.1">
    <property type="nucleotide sequence ID" value="NZ_FNFV01000001.1"/>
</dbReference>
<dbReference type="OrthoDB" id="7875038at2"/>
<reference evidence="3" key="1">
    <citation type="submission" date="2016-10" db="EMBL/GenBank/DDBJ databases">
        <authorList>
            <person name="Varghese N."/>
            <person name="Submissions S."/>
        </authorList>
    </citation>
    <scope>NUCLEOTIDE SEQUENCE [LARGE SCALE GENOMIC DNA]</scope>
    <source>
        <strain evidence="3">CGMCC 1.10789</strain>
    </source>
</reference>
<protein>
    <recommendedName>
        <fullName evidence="4">PepSY domain-containing protein</fullName>
    </recommendedName>
</protein>
<dbReference type="Proteomes" id="UP000199328">
    <property type="component" value="Unassembled WGS sequence"/>
</dbReference>
<evidence type="ECO:0000313" key="3">
    <source>
        <dbReference type="Proteomes" id="UP000199328"/>
    </source>
</evidence>
<evidence type="ECO:0000256" key="1">
    <source>
        <dbReference type="SAM" id="MobiDB-lite"/>
    </source>
</evidence>
<dbReference type="EMBL" id="FNFV01000001">
    <property type="protein sequence ID" value="SDK10509.1"/>
    <property type="molecule type" value="Genomic_DNA"/>
</dbReference>